<comment type="caution">
    <text evidence="1">The sequence shown here is derived from an EMBL/GenBank/DDBJ whole genome shotgun (WGS) entry which is preliminary data.</text>
</comment>
<name>A0A3S5AZA9_9PLAT</name>
<dbReference type="Proteomes" id="UP000784294">
    <property type="component" value="Unassembled WGS sequence"/>
</dbReference>
<dbReference type="OrthoDB" id="6257037at2759"/>
<dbReference type="AlphaFoldDB" id="A0A3S5AZA9"/>
<reference evidence="1" key="1">
    <citation type="submission" date="2018-11" db="EMBL/GenBank/DDBJ databases">
        <authorList>
            <consortium name="Pathogen Informatics"/>
        </authorList>
    </citation>
    <scope>NUCLEOTIDE SEQUENCE</scope>
</reference>
<gene>
    <name evidence="1" type="ORF">PXEA_LOCUS2256</name>
</gene>
<evidence type="ECO:0000313" key="1">
    <source>
        <dbReference type="EMBL" id="VEL08816.1"/>
    </source>
</evidence>
<dbReference type="EMBL" id="CAAALY010004806">
    <property type="protein sequence ID" value="VEL08816.1"/>
    <property type="molecule type" value="Genomic_DNA"/>
</dbReference>
<keyword evidence="2" id="KW-1185">Reference proteome</keyword>
<sequence length="161" mass="18105">MPAGKRFWRQLRNLADTIELDMHCPRAHCPPGHRSPSSTTITTTADDGLLPVVRPHPVRGAPYSSHPLPTPLPPPNRLAEMPRLHRLRATRTRHARRLTPKPPGDVLAKAWSLLQSTWRNRPVLLAQAASLVNTLQKPFSGFEEVGLGFLSIWENVLYRII</sequence>
<protein>
    <submittedName>
        <fullName evidence="1">Uncharacterized protein</fullName>
    </submittedName>
</protein>
<evidence type="ECO:0000313" key="2">
    <source>
        <dbReference type="Proteomes" id="UP000784294"/>
    </source>
</evidence>
<proteinExistence type="predicted"/>
<organism evidence="1 2">
    <name type="scientific">Protopolystoma xenopodis</name>
    <dbReference type="NCBI Taxonomy" id="117903"/>
    <lineage>
        <taxon>Eukaryota</taxon>
        <taxon>Metazoa</taxon>
        <taxon>Spiralia</taxon>
        <taxon>Lophotrochozoa</taxon>
        <taxon>Platyhelminthes</taxon>
        <taxon>Monogenea</taxon>
        <taxon>Polyopisthocotylea</taxon>
        <taxon>Polystomatidea</taxon>
        <taxon>Polystomatidae</taxon>
        <taxon>Protopolystoma</taxon>
    </lineage>
</organism>
<accession>A0A3S5AZA9</accession>